<keyword evidence="7" id="KW-1185">Reference proteome</keyword>
<comment type="similarity">
    <text evidence="1">Belongs to the LysR transcriptional regulatory family.</text>
</comment>
<dbReference type="PANTHER" id="PTHR30579:SF2">
    <property type="entry name" value="HTH-TYPE TRANSCRIPTIONAL REGULATOR ARGP"/>
    <property type="match status" value="1"/>
</dbReference>
<evidence type="ECO:0000256" key="3">
    <source>
        <dbReference type="ARBA" id="ARBA00023125"/>
    </source>
</evidence>
<dbReference type="SUPFAM" id="SSF46785">
    <property type="entry name" value="Winged helix' DNA-binding domain"/>
    <property type="match status" value="1"/>
</dbReference>
<dbReference type="PRINTS" id="PR00039">
    <property type="entry name" value="HTHLYSR"/>
</dbReference>
<dbReference type="NCBIfam" id="NF002964">
    <property type="entry name" value="PRK03635.1"/>
    <property type="match status" value="1"/>
</dbReference>
<feature type="domain" description="HTH lysR-type" evidence="5">
    <location>
        <begin position="7"/>
        <end position="58"/>
    </location>
</feature>
<dbReference type="GO" id="GO:0003700">
    <property type="term" value="F:DNA-binding transcription factor activity"/>
    <property type="evidence" value="ECO:0007669"/>
    <property type="project" value="InterPro"/>
</dbReference>
<keyword evidence="4" id="KW-0804">Transcription</keyword>
<dbReference type="EMBL" id="FSRL01000001">
    <property type="protein sequence ID" value="SIN81635.1"/>
    <property type="molecule type" value="Genomic_DNA"/>
</dbReference>
<dbReference type="STRING" id="1217970.SAMN05444002_0696"/>
<evidence type="ECO:0000256" key="1">
    <source>
        <dbReference type="ARBA" id="ARBA00009437"/>
    </source>
</evidence>
<dbReference type="OrthoDB" id="3252676at2"/>
<dbReference type="InterPro" id="IPR000847">
    <property type="entry name" value="LysR_HTH_N"/>
</dbReference>
<accession>A0A1N6EF06</accession>
<dbReference type="InterPro" id="IPR050176">
    <property type="entry name" value="LTTR"/>
</dbReference>
<dbReference type="PROSITE" id="PS50931">
    <property type="entry name" value="HTH_LYSR"/>
    <property type="match status" value="1"/>
</dbReference>
<evidence type="ECO:0000259" key="5">
    <source>
        <dbReference type="PROSITE" id="PS50931"/>
    </source>
</evidence>
<dbReference type="PANTHER" id="PTHR30579">
    <property type="entry name" value="TRANSCRIPTIONAL REGULATOR"/>
    <property type="match status" value="1"/>
</dbReference>
<gene>
    <name evidence="6" type="ORF">SAMN05444002_0696</name>
</gene>
<dbReference type="InterPro" id="IPR036388">
    <property type="entry name" value="WH-like_DNA-bd_sf"/>
</dbReference>
<dbReference type="NCBIfam" id="NF009888">
    <property type="entry name" value="PRK13348.1"/>
    <property type="match status" value="1"/>
</dbReference>
<keyword evidence="3" id="KW-0238">DNA-binding</keyword>
<dbReference type="AlphaFoldDB" id="A0A1N6EF06"/>
<sequence length="292" mass="30796">MFTDPALLALHAVLRTGSFEGAAAALNVTPPAISQRIRKLEERMGTPLIRRTTPCEATETGARLYRHAEELGLLARALAADLGQPAAPATLRLAVNADSLATWFIEAMAGVEGLSFDLVVDDEGHSADWLRRGEVLAAISAQPGPVQGCDVHALGTLRYHATCAPAFAARHFPQGATAEALARAPCLNFSTKDRLQAQWMEAATGAQPAPPQHRLPATSAFIDAALAGLGWGLNPATLAAPHLASGRLVELKPGLTLDRPLYWLVSRLAAPALADLTRSVRRAAARHLAAAC</sequence>
<dbReference type="InterPro" id="IPR036390">
    <property type="entry name" value="WH_DNA-bd_sf"/>
</dbReference>
<dbReference type="RefSeq" id="WP_074254851.1">
    <property type="nucleotide sequence ID" value="NZ_FSRL01000001.1"/>
</dbReference>
<dbReference type="Pfam" id="PF00126">
    <property type="entry name" value="HTH_1"/>
    <property type="match status" value="1"/>
</dbReference>
<dbReference type="GO" id="GO:0003677">
    <property type="term" value="F:DNA binding"/>
    <property type="evidence" value="ECO:0007669"/>
    <property type="project" value="UniProtKB-KW"/>
</dbReference>
<reference evidence="7" key="1">
    <citation type="submission" date="2016-11" db="EMBL/GenBank/DDBJ databases">
        <authorList>
            <person name="Varghese N."/>
            <person name="Submissions S."/>
        </authorList>
    </citation>
    <scope>NUCLEOTIDE SEQUENCE [LARGE SCALE GENOMIC DNA]</scope>
    <source>
        <strain evidence="7">DSM 29440</strain>
    </source>
</reference>
<dbReference type="InterPro" id="IPR017685">
    <property type="entry name" value="ArgP"/>
</dbReference>
<organism evidence="6 7">
    <name type="scientific">Vannielia litorea</name>
    <dbReference type="NCBI Taxonomy" id="1217970"/>
    <lineage>
        <taxon>Bacteria</taxon>
        <taxon>Pseudomonadati</taxon>
        <taxon>Pseudomonadota</taxon>
        <taxon>Alphaproteobacteria</taxon>
        <taxon>Rhodobacterales</taxon>
        <taxon>Paracoccaceae</taxon>
        <taxon>Vannielia</taxon>
    </lineage>
</organism>
<dbReference type="NCBIfam" id="TIGR03298">
    <property type="entry name" value="argP"/>
    <property type="match status" value="1"/>
</dbReference>
<evidence type="ECO:0000256" key="2">
    <source>
        <dbReference type="ARBA" id="ARBA00023015"/>
    </source>
</evidence>
<dbReference type="SUPFAM" id="SSF53850">
    <property type="entry name" value="Periplasmic binding protein-like II"/>
    <property type="match status" value="1"/>
</dbReference>
<dbReference type="Proteomes" id="UP000184932">
    <property type="component" value="Unassembled WGS sequence"/>
</dbReference>
<dbReference type="Pfam" id="PF03466">
    <property type="entry name" value="LysR_substrate"/>
    <property type="match status" value="1"/>
</dbReference>
<protein>
    <submittedName>
        <fullName evidence="6">Transcriptional regulator, LysR family</fullName>
    </submittedName>
</protein>
<dbReference type="Gene3D" id="1.10.10.10">
    <property type="entry name" value="Winged helix-like DNA-binding domain superfamily/Winged helix DNA-binding domain"/>
    <property type="match status" value="1"/>
</dbReference>
<evidence type="ECO:0000313" key="6">
    <source>
        <dbReference type="EMBL" id="SIN81635.1"/>
    </source>
</evidence>
<name>A0A1N6EF06_9RHOB</name>
<dbReference type="Gene3D" id="3.40.190.290">
    <property type="match status" value="1"/>
</dbReference>
<evidence type="ECO:0000313" key="7">
    <source>
        <dbReference type="Proteomes" id="UP000184932"/>
    </source>
</evidence>
<dbReference type="InterPro" id="IPR005119">
    <property type="entry name" value="LysR_subst-bd"/>
</dbReference>
<proteinExistence type="inferred from homology"/>
<evidence type="ECO:0000256" key="4">
    <source>
        <dbReference type="ARBA" id="ARBA00023163"/>
    </source>
</evidence>
<keyword evidence="2" id="KW-0805">Transcription regulation</keyword>